<evidence type="ECO:0000259" key="1">
    <source>
        <dbReference type="PROSITE" id="PS51481"/>
    </source>
</evidence>
<dbReference type="Gene3D" id="3.40.50.10440">
    <property type="entry name" value="Dihydroxyacetone kinase, domain 1"/>
    <property type="match status" value="1"/>
</dbReference>
<evidence type="ECO:0000313" key="2">
    <source>
        <dbReference type="EMBL" id="GAA5172746.1"/>
    </source>
</evidence>
<keyword evidence="3" id="KW-1185">Reference proteome</keyword>
<dbReference type="InterPro" id="IPR004006">
    <property type="entry name" value="DhaK_dom"/>
</dbReference>
<dbReference type="Gene3D" id="3.30.1180.20">
    <property type="entry name" value="Dihydroxyacetone kinase, domain 2"/>
    <property type="match status" value="1"/>
</dbReference>
<dbReference type="GO" id="GO:0016301">
    <property type="term" value="F:kinase activity"/>
    <property type="evidence" value="ECO:0007669"/>
    <property type="project" value="UniProtKB-KW"/>
</dbReference>
<dbReference type="Proteomes" id="UP001428817">
    <property type="component" value="Unassembled WGS sequence"/>
</dbReference>
<comment type="caution">
    <text evidence="2">The sequence shown here is derived from an EMBL/GenBank/DDBJ whole genome shotgun (WGS) entry which is preliminary data.</text>
</comment>
<organism evidence="2 3">
    <name type="scientific">Pseudonocardia eucalypti</name>
    <dbReference type="NCBI Taxonomy" id="648755"/>
    <lineage>
        <taxon>Bacteria</taxon>
        <taxon>Bacillati</taxon>
        <taxon>Actinomycetota</taxon>
        <taxon>Actinomycetes</taxon>
        <taxon>Pseudonocardiales</taxon>
        <taxon>Pseudonocardiaceae</taxon>
        <taxon>Pseudonocardia</taxon>
    </lineage>
</organism>
<proteinExistence type="predicted"/>
<evidence type="ECO:0000313" key="3">
    <source>
        <dbReference type="Proteomes" id="UP001428817"/>
    </source>
</evidence>
<name>A0ABP9R8L0_9PSEU</name>
<dbReference type="PANTHER" id="PTHR28629:SF4">
    <property type="entry name" value="TRIOKINASE_FMN CYCLASE"/>
    <property type="match status" value="1"/>
</dbReference>
<reference evidence="3" key="1">
    <citation type="journal article" date="2019" name="Int. J. Syst. Evol. Microbiol.">
        <title>The Global Catalogue of Microorganisms (GCM) 10K type strain sequencing project: providing services to taxonomists for standard genome sequencing and annotation.</title>
        <authorList>
            <consortium name="The Broad Institute Genomics Platform"/>
            <consortium name="The Broad Institute Genome Sequencing Center for Infectious Disease"/>
            <person name="Wu L."/>
            <person name="Ma J."/>
        </authorList>
    </citation>
    <scope>NUCLEOTIDE SEQUENCE [LARGE SCALE GENOMIC DNA]</scope>
    <source>
        <strain evidence="3">JCM 18303</strain>
    </source>
</reference>
<sequence length="333" mass="34834">MSGRKLLNKPLDFVDEALEGLELAHPGLVRWNRTPSFVRRAELAGPSKVALASGGGSGHEPLHSGFVGTGMLDAAVPGAVFASPTTEQIIAATRAVAHDAGAILVVKNYTGDVLNFEIAEETLADDGLRVGHILVDDDLATDGDDDGPGRRGTAAVIAVHKACGAAAERGASHEEVLAIGRGVVARSRTMAFALTGCTQPDQMQPSFELADHEVEMGVGIHGERGRGRVPFATADDLVDSVVGPIVEAVGLTRGDEVLAITNGLGSTHPLELHIAHRAVVHQLAARGIRVVRSLVGPYVTALDMAGCSITLTKADDRFLDLWDAPVRTPAVTW</sequence>
<dbReference type="InterPro" id="IPR050861">
    <property type="entry name" value="Dihydroxyacetone_Kinase"/>
</dbReference>
<protein>
    <submittedName>
        <fullName evidence="2">Dihydroxyacetone kinase subunit DhaK</fullName>
    </submittedName>
</protein>
<dbReference type="Pfam" id="PF02733">
    <property type="entry name" value="Dak1"/>
    <property type="match status" value="1"/>
</dbReference>
<dbReference type="PANTHER" id="PTHR28629">
    <property type="entry name" value="TRIOKINASE/FMN CYCLASE"/>
    <property type="match status" value="1"/>
</dbReference>
<dbReference type="SUPFAM" id="SSF82549">
    <property type="entry name" value="DAK1/DegV-like"/>
    <property type="match status" value="1"/>
</dbReference>
<dbReference type="EMBL" id="BAABJP010000052">
    <property type="protein sequence ID" value="GAA5172746.1"/>
    <property type="molecule type" value="Genomic_DNA"/>
</dbReference>
<dbReference type="RefSeq" id="WP_185063158.1">
    <property type="nucleotide sequence ID" value="NZ_BAABJP010000052.1"/>
</dbReference>
<accession>A0ABP9R8L0</accession>
<gene>
    <name evidence="2" type="ORF">GCM10023321_73020</name>
</gene>
<feature type="domain" description="DhaK" evidence="1">
    <location>
        <begin position="9"/>
        <end position="333"/>
    </location>
</feature>
<dbReference type="PROSITE" id="PS51481">
    <property type="entry name" value="DHAK"/>
    <property type="match status" value="1"/>
</dbReference>
<keyword evidence="2" id="KW-0808">Transferase</keyword>
<keyword evidence="2" id="KW-0418">Kinase</keyword>